<dbReference type="PANTHER" id="PTHR22807">
    <property type="entry name" value="NOP2 YEAST -RELATED NOL1/NOP2/FMU SUN DOMAIN-CONTAINING"/>
    <property type="match status" value="1"/>
</dbReference>
<proteinExistence type="inferred from homology"/>
<dbReference type="Pfam" id="PF01189">
    <property type="entry name" value="Methyltr_RsmB-F"/>
    <property type="match status" value="1"/>
</dbReference>
<keyword evidence="4 5" id="KW-0694">RNA-binding</keyword>
<comment type="caution">
    <text evidence="5">Lacks conserved residue(s) required for the propagation of feature annotation.</text>
</comment>
<keyword evidence="8" id="KW-1185">Reference proteome</keyword>
<dbReference type="PANTHER" id="PTHR22807:SF53">
    <property type="entry name" value="RIBOSOMAL RNA SMALL SUBUNIT METHYLTRANSFERASE B-RELATED"/>
    <property type="match status" value="1"/>
</dbReference>
<organism evidence="7 8">
    <name type="scientific">Rhodobacter aestuarii</name>
    <dbReference type="NCBI Taxonomy" id="453582"/>
    <lineage>
        <taxon>Bacteria</taxon>
        <taxon>Pseudomonadati</taxon>
        <taxon>Pseudomonadota</taxon>
        <taxon>Alphaproteobacteria</taxon>
        <taxon>Rhodobacterales</taxon>
        <taxon>Rhodobacter group</taxon>
        <taxon>Rhodobacter</taxon>
    </lineage>
</organism>
<reference evidence="8" key="1">
    <citation type="submission" date="2017-01" db="EMBL/GenBank/DDBJ databases">
        <authorList>
            <person name="Varghese N."/>
            <person name="Submissions S."/>
        </authorList>
    </citation>
    <scope>NUCLEOTIDE SEQUENCE [LARGE SCALE GENOMIC DNA]</scope>
    <source>
        <strain evidence="8">DSM 19945</strain>
    </source>
</reference>
<dbReference type="InterPro" id="IPR001678">
    <property type="entry name" value="MeTrfase_RsmB-F_NOP2_dom"/>
</dbReference>
<feature type="domain" description="SAM-dependent MTase RsmB/NOP-type" evidence="6">
    <location>
        <begin position="151"/>
        <end position="401"/>
    </location>
</feature>
<dbReference type="Gene3D" id="3.40.50.150">
    <property type="entry name" value="Vaccinia Virus protein VP39"/>
    <property type="match status" value="1"/>
</dbReference>
<dbReference type="STRING" id="453582.SAMN05421580_101491"/>
<dbReference type="PRINTS" id="PR02008">
    <property type="entry name" value="RCMTFAMILY"/>
</dbReference>
<dbReference type="InterPro" id="IPR029063">
    <property type="entry name" value="SAM-dependent_MTases_sf"/>
</dbReference>
<gene>
    <name evidence="7" type="ORF">SAMN05421580_101491</name>
</gene>
<evidence type="ECO:0000256" key="5">
    <source>
        <dbReference type="PROSITE-ProRule" id="PRU01023"/>
    </source>
</evidence>
<name>A0A1N7J963_9RHOB</name>
<feature type="binding site" evidence="5">
    <location>
        <position position="303"/>
    </location>
    <ligand>
        <name>S-adenosyl-L-methionine</name>
        <dbReference type="ChEBI" id="CHEBI:59789"/>
    </ligand>
</feature>
<feature type="binding site" evidence="5">
    <location>
        <position position="265"/>
    </location>
    <ligand>
        <name>S-adenosyl-L-methionine</name>
        <dbReference type="ChEBI" id="CHEBI:59789"/>
    </ligand>
</feature>
<evidence type="ECO:0000256" key="1">
    <source>
        <dbReference type="ARBA" id="ARBA00022603"/>
    </source>
</evidence>
<evidence type="ECO:0000256" key="3">
    <source>
        <dbReference type="ARBA" id="ARBA00022691"/>
    </source>
</evidence>
<comment type="similarity">
    <text evidence="5">Belongs to the class I-like SAM-binding methyltransferase superfamily. RsmB/NOP family.</text>
</comment>
<evidence type="ECO:0000259" key="6">
    <source>
        <dbReference type="PROSITE" id="PS51686"/>
    </source>
</evidence>
<dbReference type="GO" id="GO:0001510">
    <property type="term" value="P:RNA methylation"/>
    <property type="evidence" value="ECO:0007669"/>
    <property type="project" value="InterPro"/>
</dbReference>
<dbReference type="SUPFAM" id="SSF53335">
    <property type="entry name" value="S-adenosyl-L-methionine-dependent methyltransferases"/>
    <property type="match status" value="1"/>
</dbReference>
<keyword evidence="1 5" id="KW-0489">Methyltransferase</keyword>
<dbReference type="GO" id="GO:0008173">
    <property type="term" value="F:RNA methyltransferase activity"/>
    <property type="evidence" value="ECO:0007669"/>
    <property type="project" value="InterPro"/>
</dbReference>
<evidence type="ECO:0000256" key="2">
    <source>
        <dbReference type="ARBA" id="ARBA00022679"/>
    </source>
</evidence>
<keyword evidence="2 5" id="KW-0808">Transferase</keyword>
<evidence type="ECO:0000313" key="8">
    <source>
        <dbReference type="Proteomes" id="UP000186221"/>
    </source>
</evidence>
<protein>
    <submittedName>
        <fullName evidence="7">16S rRNA (Cytosine967-C5)-methyltransferase</fullName>
    </submittedName>
</protein>
<dbReference type="Pfam" id="PF22458">
    <property type="entry name" value="RsmF-B_ferredox"/>
    <property type="match status" value="1"/>
</dbReference>
<keyword evidence="3 5" id="KW-0949">S-adenosyl-L-methionine</keyword>
<dbReference type="Gene3D" id="3.30.70.1170">
    <property type="entry name" value="Sun protein, domain 3"/>
    <property type="match status" value="1"/>
</dbReference>
<dbReference type="InterPro" id="IPR054728">
    <property type="entry name" value="RsmB-like_ferredoxin"/>
</dbReference>
<dbReference type="PROSITE" id="PS51686">
    <property type="entry name" value="SAM_MT_RSMB_NOP"/>
    <property type="match status" value="1"/>
</dbReference>
<dbReference type="AlphaFoldDB" id="A0A1N7J963"/>
<dbReference type="Proteomes" id="UP000186221">
    <property type="component" value="Unassembled WGS sequence"/>
</dbReference>
<sequence>MPPKRDCCGSDPMTPAARLAAAIDLLDAILEGAPAERALTNWARANRYAGSGDRAAVRDHVFDALRCRGSFAALGGALTGRGLILGLCRAEGRDATALFTGEGHAPAALTADEAKHLASPAPPREDLFTSDWPEWLLPQLRADLGADFAPVSEAMQARAPVFLRANLAKTTRDGAAQVLATEGIETQPHPLADTALEVTAGARKIAQSQAYAQGLVELQDAASQAMLQLVDLAPGARVLDYCAGGGGKALALAAAFPKAQITAHDIDAGRMRDIAPRAKRAGAKITLAEPGKVTGQYDLVLVDAPCSGAGTWRRTPEAKWRLTPARLAELVALQAEILSHAAGLVAPGGRLCYMTCSLLDVENAAQIAAFAARGGWESTAHLRLTPCDGADGFFGAVLSRI</sequence>
<accession>A0A1N7J963</accession>
<evidence type="ECO:0000313" key="7">
    <source>
        <dbReference type="EMBL" id="SIS45882.1"/>
    </source>
</evidence>
<dbReference type="EMBL" id="FTOG01000001">
    <property type="protein sequence ID" value="SIS45882.1"/>
    <property type="molecule type" value="Genomic_DNA"/>
</dbReference>
<dbReference type="GO" id="GO:0003723">
    <property type="term" value="F:RNA binding"/>
    <property type="evidence" value="ECO:0007669"/>
    <property type="project" value="UniProtKB-UniRule"/>
</dbReference>
<evidence type="ECO:0000256" key="4">
    <source>
        <dbReference type="ARBA" id="ARBA00022884"/>
    </source>
</evidence>
<feature type="active site" description="Nucleophile" evidence="5">
    <location>
        <position position="356"/>
    </location>
</feature>
<dbReference type="InterPro" id="IPR049560">
    <property type="entry name" value="MeTrfase_RsmB-F_NOP2_cat"/>
</dbReference>
<dbReference type="InterPro" id="IPR023267">
    <property type="entry name" value="RCMT"/>
</dbReference>